<dbReference type="Proteomes" id="UP000001058">
    <property type="component" value="Unassembled WGS sequence"/>
</dbReference>
<keyword evidence="3" id="KW-1185">Reference proteome</keyword>
<accession>D8TS45</accession>
<protein>
    <submittedName>
        <fullName evidence="2">Uncharacterized protein</fullName>
    </submittedName>
</protein>
<feature type="region of interest" description="Disordered" evidence="1">
    <location>
        <begin position="36"/>
        <end position="117"/>
    </location>
</feature>
<dbReference type="GeneID" id="9623842"/>
<evidence type="ECO:0000313" key="3">
    <source>
        <dbReference type="Proteomes" id="UP000001058"/>
    </source>
</evidence>
<reference evidence="2 3" key="1">
    <citation type="journal article" date="2010" name="Science">
        <title>Genomic analysis of organismal complexity in the multicellular green alga Volvox carteri.</title>
        <authorList>
            <person name="Prochnik S.E."/>
            <person name="Umen J."/>
            <person name="Nedelcu A.M."/>
            <person name="Hallmann A."/>
            <person name="Miller S.M."/>
            <person name="Nishii I."/>
            <person name="Ferris P."/>
            <person name="Kuo A."/>
            <person name="Mitros T."/>
            <person name="Fritz-Laylin L.K."/>
            <person name="Hellsten U."/>
            <person name="Chapman J."/>
            <person name="Simakov O."/>
            <person name="Rensing S.A."/>
            <person name="Terry A."/>
            <person name="Pangilinan J."/>
            <person name="Kapitonov V."/>
            <person name="Jurka J."/>
            <person name="Salamov A."/>
            <person name="Shapiro H."/>
            <person name="Schmutz J."/>
            <person name="Grimwood J."/>
            <person name="Lindquist E."/>
            <person name="Lucas S."/>
            <person name="Grigoriev I.V."/>
            <person name="Schmitt R."/>
            <person name="Kirk D."/>
            <person name="Rokhsar D.S."/>
        </authorList>
    </citation>
    <scope>NUCLEOTIDE SEQUENCE [LARGE SCALE GENOMIC DNA]</scope>
    <source>
        <strain evidence="3">f. Nagariensis / Eve</strain>
    </source>
</reference>
<dbReference type="RefSeq" id="XP_002949268.1">
    <property type="nucleotide sequence ID" value="XM_002949222.1"/>
</dbReference>
<dbReference type="EMBL" id="GL378334">
    <property type="protein sequence ID" value="EFJ49761.1"/>
    <property type="molecule type" value="Genomic_DNA"/>
</dbReference>
<evidence type="ECO:0000313" key="2">
    <source>
        <dbReference type="EMBL" id="EFJ49761.1"/>
    </source>
</evidence>
<dbReference type="KEGG" id="vcn:VOLCADRAFT_89546"/>
<organism evidence="3">
    <name type="scientific">Volvox carteri f. nagariensis</name>
    <dbReference type="NCBI Taxonomy" id="3068"/>
    <lineage>
        <taxon>Eukaryota</taxon>
        <taxon>Viridiplantae</taxon>
        <taxon>Chlorophyta</taxon>
        <taxon>core chlorophytes</taxon>
        <taxon>Chlorophyceae</taxon>
        <taxon>CS clade</taxon>
        <taxon>Chlamydomonadales</taxon>
        <taxon>Volvocaceae</taxon>
        <taxon>Volvox</taxon>
    </lineage>
</organism>
<proteinExistence type="predicted"/>
<gene>
    <name evidence="2" type="ORF">VOLCADRAFT_89546</name>
</gene>
<sequence length="117" mass="12876">MSGRPHGPLEMSTSCMTLTYGTQMLRRRQARPCKGKAVGVDQHNEIHVSPRPGWSKHTRSSCTQGSFDNNHNRLLTGRNVSPGWRYPEVAPRPRDASCNHSTCNKLASAPASDAYSA</sequence>
<name>D8TS45_VOLCA</name>
<feature type="compositionally biased region" description="Polar residues" evidence="1">
    <location>
        <begin position="60"/>
        <end position="73"/>
    </location>
</feature>
<dbReference type="AlphaFoldDB" id="D8TS45"/>
<evidence type="ECO:0000256" key="1">
    <source>
        <dbReference type="SAM" id="MobiDB-lite"/>
    </source>
</evidence>
<dbReference type="InParanoid" id="D8TS45"/>